<dbReference type="Gene3D" id="3.20.20.140">
    <property type="entry name" value="Metal-dependent hydrolases"/>
    <property type="match status" value="1"/>
</dbReference>
<reference evidence="1 2" key="1">
    <citation type="submission" date="2019-07" db="EMBL/GenBank/DDBJ databases">
        <title>Shewanella sp. YLB-06 whole genomic sequence.</title>
        <authorList>
            <person name="Yu L."/>
        </authorList>
    </citation>
    <scope>NUCLEOTIDE SEQUENCE [LARGE SCALE GENOMIC DNA]</scope>
    <source>
        <strain evidence="1 2">YLB-06</strain>
    </source>
</reference>
<dbReference type="EMBL" id="CP041614">
    <property type="protein sequence ID" value="QDO86848.1"/>
    <property type="molecule type" value="Genomic_DNA"/>
</dbReference>
<dbReference type="Proteomes" id="UP000315947">
    <property type="component" value="Chromosome"/>
</dbReference>
<dbReference type="InterPro" id="IPR016195">
    <property type="entry name" value="Pol/histidinol_Pase-like"/>
</dbReference>
<dbReference type="SUPFAM" id="SSF89550">
    <property type="entry name" value="PHP domain-like"/>
    <property type="match status" value="1"/>
</dbReference>
<evidence type="ECO:0008006" key="3">
    <source>
        <dbReference type="Google" id="ProtNLM"/>
    </source>
</evidence>
<proteinExistence type="predicted"/>
<protein>
    <recommendedName>
        <fullName evidence="3">S-layer protein</fullName>
    </recommendedName>
</protein>
<name>A0ABX5XA82_9GAMM</name>
<accession>A0ABX5XA82</accession>
<keyword evidence="2" id="KW-1185">Reference proteome</keyword>
<sequence>MSLAALALAACSSDSSETTPEEKKGQWVKGDLHVHTAISSDARETLSDVLKWSFDTFNMDYVALSNHMRDSSQDNDDNDLGGILFFDALVHYEIPGVAELQASLYPEKTVLSTFEWDMPTHEHFNIGILGDEINSAESLEAIKTFEYLFSYQNSIEDFDPADVANWNAQGLVRQNQTHQDAINALAWLQEHFPTSSYGMLNHPRRYLTSYSISDVRELHDAAPDVFFLVEGMVGGQFSGNRGDYAGTSSGVYGGVDPVVAEVGGWWDALLGEGRRIWNVGNSDIHFKVREPYASSYFPGEYAKNYTYAEETSAQGIVDGLRTGKTFAVFGDLINELDFTMQGSSDAEHMGGVLAANSGEMITIKIRFKSPETNNKEQDIGDESFNGLNPGIHHIDLIAGNVGEKALPDTSEYYKETNDSTKVVKTFVAQDWDLDDEGFYAMSYSFVASGDQYYRLRGTNLDYNEEGLTHKGDPLKSESYPQADEGETQAWYNKINQRNYDDLWFYSNPIFVEIK</sequence>
<gene>
    <name evidence="1" type="ORF">FM037_24770</name>
</gene>
<organism evidence="1 2">
    <name type="scientific">Shewanella psychropiezotolerans</name>
    <dbReference type="NCBI Taxonomy" id="2593655"/>
    <lineage>
        <taxon>Bacteria</taxon>
        <taxon>Pseudomonadati</taxon>
        <taxon>Pseudomonadota</taxon>
        <taxon>Gammaproteobacteria</taxon>
        <taxon>Alteromonadales</taxon>
        <taxon>Shewanellaceae</taxon>
        <taxon>Shewanella</taxon>
    </lineage>
</organism>
<evidence type="ECO:0000313" key="1">
    <source>
        <dbReference type="EMBL" id="QDO86848.1"/>
    </source>
</evidence>
<evidence type="ECO:0000313" key="2">
    <source>
        <dbReference type="Proteomes" id="UP000315947"/>
    </source>
</evidence>